<dbReference type="GO" id="GO:0005737">
    <property type="term" value="C:cytoplasm"/>
    <property type="evidence" value="ECO:0007669"/>
    <property type="project" value="UniProtKB-SubCell"/>
</dbReference>
<dbReference type="Proteomes" id="UP000076874">
    <property type="component" value="Unassembled WGS sequence"/>
</dbReference>
<feature type="region of interest" description="Disordered" evidence="10">
    <location>
        <begin position="1"/>
        <end position="55"/>
    </location>
</feature>
<dbReference type="GO" id="GO:0005634">
    <property type="term" value="C:nucleus"/>
    <property type="evidence" value="ECO:0007669"/>
    <property type="project" value="UniProtKB-SubCell"/>
</dbReference>
<keyword evidence="9" id="KW-0539">Nucleus</keyword>
<evidence type="ECO:0000256" key="8">
    <source>
        <dbReference type="ARBA" id="ARBA00022490"/>
    </source>
</evidence>
<comment type="caution">
    <text evidence="12">The sequence shown here is derived from an EMBL/GenBank/DDBJ whole genome shotgun (WGS) entry which is preliminary data.</text>
</comment>
<protein>
    <recommendedName>
        <fullName evidence="7">Protein YAE1</fullName>
    </recommendedName>
    <alternativeName>
        <fullName evidence="6">Protein yae1</fullName>
    </alternativeName>
</protein>
<evidence type="ECO:0000256" key="7">
    <source>
        <dbReference type="ARBA" id="ARBA00018400"/>
    </source>
</evidence>
<evidence type="ECO:0000256" key="5">
    <source>
        <dbReference type="ARBA" id="ARBA00011427"/>
    </source>
</evidence>
<feature type="compositionally biased region" description="Basic and acidic residues" evidence="10">
    <location>
        <begin position="226"/>
        <end position="236"/>
    </location>
</feature>
<dbReference type="PANTHER" id="PTHR18829:SF0">
    <property type="entry name" value="PROTEIN YAE1 HOMOLOG"/>
    <property type="match status" value="1"/>
</dbReference>
<feature type="region of interest" description="Disordered" evidence="10">
    <location>
        <begin position="215"/>
        <end position="236"/>
    </location>
</feature>
<evidence type="ECO:0000256" key="2">
    <source>
        <dbReference type="ARBA" id="ARBA00004123"/>
    </source>
</evidence>
<evidence type="ECO:0000256" key="6">
    <source>
        <dbReference type="ARBA" id="ARBA00017286"/>
    </source>
</evidence>
<name>A0A167UYT9_9HYPO</name>
<dbReference type="InterPro" id="IPR038881">
    <property type="entry name" value="Yae1-like"/>
</dbReference>
<evidence type="ECO:0000256" key="1">
    <source>
        <dbReference type="ARBA" id="ARBA00003836"/>
    </source>
</evidence>
<evidence type="ECO:0000313" key="13">
    <source>
        <dbReference type="Proteomes" id="UP000076874"/>
    </source>
</evidence>
<evidence type="ECO:0000256" key="10">
    <source>
        <dbReference type="SAM" id="MobiDB-lite"/>
    </source>
</evidence>
<organism evidence="12 13">
    <name type="scientific">Niveomyces insectorum RCEF 264</name>
    <dbReference type="NCBI Taxonomy" id="1081102"/>
    <lineage>
        <taxon>Eukaryota</taxon>
        <taxon>Fungi</taxon>
        <taxon>Dikarya</taxon>
        <taxon>Ascomycota</taxon>
        <taxon>Pezizomycotina</taxon>
        <taxon>Sordariomycetes</taxon>
        <taxon>Hypocreomycetidae</taxon>
        <taxon>Hypocreales</taxon>
        <taxon>Cordycipitaceae</taxon>
        <taxon>Niveomyces</taxon>
    </lineage>
</organism>
<comment type="subcellular location">
    <subcellularLocation>
        <location evidence="3">Cytoplasm</location>
    </subcellularLocation>
    <subcellularLocation>
        <location evidence="2">Nucleus</location>
    </subcellularLocation>
</comment>
<gene>
    <name evidence="12" type="ORF">SPI_04903</name>
</gene>
<dbReference type="STRING" id="1081102.A0A167UYT9"/>
<keyword evidence="13" id="KW-1185">Reference proteome</keyword>
<feature type="compositionally biased region" description="Acidic residues" evidence="10">
    <location>
        <begin position="288"/>
        <end position="299"/>
    </location>
</feature>
<comment type="similarity">
    <text evidence="4">Belongs to the YAE1 family.</text>
</comment>
<evidence type="ECO:0000256" key="4">
    <source>
        <dbReference type="ARBA" id="ARBA00007096"/>
    </source>
</evidence>
<feature type="domain" description="Essential protein Yae1 N-terminal" evidence="11">
    <location>
        <begin position="118"/>
        <end position="156"/>
    </location>
</feature>
<evidence type="ECO:0000259" key="11">
    <source>
        <dbReference type="Pfam" id="PF09811"/>
    </source>
</evidence>
<feature type="compositionally biased region" description="Low complexity" evidence="10">
    <location>
        <begin position="27"/>
        <end position="37"/>
    </location>
</feature>
<proteinExistence type="inferred from homology"/>
<comment type="function">
    <text evidence="1">The complex LTO1:YAE1 may function as a target specific adapter that probably recruits apo-RPLI1 to the cytosolic iron-sulfur protein assembly (CIA) complex machinery. May be required for biogenesis of the large ribosomal subunit and initiation of translation.</text>
</comment>
<dbReference type="Pfam" id="PF09811">
    <property type="entry name" value="Yae1_N"/>
    <property type="match status" value="1"/>
</dbReference>
<dbReference type="EMBL" id="AZHD01000007">
    <property type="protein sequence ID" value="OAA62044.1"/>
    <property type="molecule type" value="Genomic_DNA"/>
</dbReference>
<evidence type="ECO:0000256" key="3">
    <source>
        <dbReference type="ARBA" id="ARBA00004496"/>
    </source>
</evidence>
<comment type="subunit">
    <text evidence="5">May form a complex with LTO1.</text>
</comment>
<dbReference type="AlphaFoldDB" id="A0A167UYT9"/>
<keyword evidence="8" id="KW-0963">Cytoplasm</keyword>
<dbReference type="OrthoDB" id="20086at2759"/>
<sequence>MHQRPPADPANIDDFAAATMGQPVRSAQATQAAQTAQGDYHGGGGEEEEDDEGSRVDLFDDVFGAAGPADTTRSPGAAAATAAPAATAEAAEAAEAAAAAAVHPSDMHRLHTDHATAGYRDGLTSAKAASVQAGFDEGYALGAALGSVAGHLVGLLEAVVAAAYEDRGGDPDGELVALLARARQQLAVTFMFAPAYFAPDGTWLYNVPGGKTGTELTQSAGSVEPTEAKAPGDNHSDHTIYDVARAHPLVRSWHDLLAARLPALGVRWGVDGDADDEAAVAAALGLQSEEDKDDDDDNDKEQPRQSPAGRQNTDRTSTTTTTTNTTTTSRPPPSSNASALDW</sequence>
<evidence type="ECO:0000256" key="9">
    <source>
        <dbReference type="ARBA" id="ARBA00023242"/>
    </source>
</evidence>
<reference evidence="12 13" key="1">
    <citation type="journal article" date="2016" name="Genome Biol. Evol.">
        <title>Divergent and convergent evolution of fungal pathogenicity.</title>
        <authorList>
            <person name="Shang Y."/>
            <person name="Xiao G."/>
            <person name="Zheng P."/>
            <person name="Cen K."/>
            <person name="Zhan S."/>
            <person name="Wang C."/>
        </authorList>
    </citation>
    <scope>NUCLEOTIDE SEQUENCE [LARGE SCALE GENOMIC DNA]</scope>
    <source>
        <strain evidence="12 13">RCEF 264</strain>
    </source>
</reference>
<dbReference type="InterPro" id="IPR019191">
    <property type="entry name" value="Essential_protein_Yae1_N"/>
</dbReference>
<feature type="region of interest" description="Disordered" evidence="10">
    <location>
        <begin position="286"/>
        <end position="342"/>
    </location>
</feature>
<dbReference type="PANTHER" id="PTHR18829">
    <property type="entry name" value="PROTEIN YAE1 HOMOLOG"/>
    <property type="match status" value="1"/>
</dbReference>
<feature type="compositionally biased region" description="Low complexity" evidence="10">
    <location>
        <begin position="314"/>
        <end position="329"/>
    </location>
</feature>
<evidence type="ECO:0000313" key="12">
    <source>
        <dbReference type="EMBL" id="OAA62044.1"/>
    </source>
</evidence>
<accession>A0A167UYT9</accession>